<sequence>MQQWFGNKPTTTQKATKSKYEKALLLAEHNVLNADEIVLKVIEAEFDKKSGKEVDGVLVLTNDRFLFIGEHEHQAFHYNEISNIDIATDGKDKDEWTLTLYLGSYRQAFDDIKKNEDAQEFFDILEHKILNSDKEILTTVTHDFDYFLHADCLNELRENDVKITPFLMKQDDMGFSKNGNRLLKEKHPNALLVVEGHYREEKDKKGQFIVVDKLVYLYEYDNEQRRANQLFAWPFSHFNGMTVDHFAIKSEIVGEKGKLVLNDSGKEFVAILSKAGVSFKNKGRKWYQKILGFRSGKWWKSSIASLAYLFILLTAIGMVSGEDSGEAEVPDAEQAEVAVTNAEAEQEEAKEKEAARLAEAQRKQKEADDQAAGSQSEQGASVHYKNCTAVREAGAAPIHVGEPGYAKHLDRDGDGIACDQ</sequence>
<evidence type="ECO:0000313" key="4">
    <source>
        <dbReference type="Proteomes" id="UP000031563"/>
    </source>
</evidence>
<feature type="compositionally biased region" description="Basic and acidic residues" evidence="1">
    <location>
        <begin position="405"/>
        <end position="414"/>
    </location>
</feature>
<reference evidence="3" key="1">
    <citation type="submission" date="2015-02" db="EMBL/GenBank/DDBJ databases">
        <title>Genome Assembly of Bacillaceae bacterium MTCC 8252.</title>
        <authorList>
            <person name="Verma A."/>
            <person name="Khatri I."/>
            <person name="Mual P."/>
            <person name="Subramanian S."/>
            <person name="Krishnamurthi S."/>
        </authorList>
    </citation>
    <scope>NUCLEOTIDE SEQUENCE [LARGE SCALE GENOMIC DNA]</scope>
    <source>
        <strain evidence="3">MTCC 8252</strain>
    </source>
</reference>
<evidence type="ECO:0000313" key="3">
    <source>
        <dbReference type="EMBL" id="KKB35070.1"/>
    </source>
</evidence>
<organism evidence="3 4">
    <name type="scientific">Bacillus thermotolerans</name>
    <name type="common">Quasibacillus thermotolerans</name>
    <dbReference type="NCBI Taxonomy" id="1221996"/>
    <lineage>
        <taxon>Bacteria</taxon>
        <taxon>Bacillati</taxon>
        <taxon>Bacillota</taxon>
        <taxon>Bacilli</taxon>
        <taxon>Bacillales</taxon>
        <taxon>Bacillaceae</taxon>
        <taxon>Bacillus</taxon>
    </lineage>
</organism>
<feature type="domain" description="Excalibur calcium-binding" evidence="2">
    <location>
        <begin position="383"/>
        <end position="419"/>
    </location>
</feature>
<feature type="region of interest" description="Disordered" evidence="1">
    <location>
        <begin position="397"/>
        <end position="420"/>
    </location>
</feature>
<dbReference type="SMART" id="SM00894">
    <property type="entry name" value="Excalibur"/>
    <property type="match status" value="1"/>
</dbReference>
<feature type="compositionally biased region" description="Basic and acidic residues" evidence="1">
    <location>
        <begin position="347"/>
        <end position="368"/>
    </location>
</feature>
<dbReference type="EMBL" id="JWIR02000076">
    <property type="protein sequence ID" value="KKB35070.1"/>
    <property type="molecule type" value="Genomic_DNA"/>
</dbReference>
<name>A0A0F5HPX2_BACTR</name>
<keyword evidence="4" id="KW-1185">Reference proteome</keyword>
<dbReference type="AlphaFoldDB" id="A0A0F5HPX2"/>
<evidence type="ECO:0000256" key="1">
    <source>
        <dbReference type="SAM" id="MobiDB-lite"/>
    </source>
</evidence>
<protein>
    <recommendedName>
        <fullName evidence="2">Excalibur calcium-binding domain-containing protein</fullName>
    </recommendedName>
</protein>
<dbReference type="OrthoDB" id="4376109at2"/>
<gene>
    <name evidence="3" type="ORF">QY95_03641</name>
</gene>
<dbReference type="InterPro" id="IPR008613">
    <property type="entry name" value="Excalibur_Ca-bd_domain"/>
</dbReference>
<evidence type="ECO:0000259" key="2">
    <source>
        <dbReference type="SMART" id="SM00894"/>
    </source>
</evidence>
<proteinExistence type="predicted"/>
<feature type="region of interest" description="Disordered" evidence="1">
    <location>
        <begin position="342"/>
        <end position="383"/>
    </location>
</feature>
<accession>A0A0F5HPX2</accession>
<dbReference type="STRING" id="1221996.QY95_03641"/>
<dbReference type="Proteomes" id="UP000031563">
    <property type="component" value="Unassembled WGS sequence"/>
</dbReference>
<dbReference type="Pfam" id="PF05901">
    <property type="entry name" value="Excalibur"/>
    <property type="match status" value="1"/>
</dbReference>
<comment type="caution">
    <text evidence="3">The sequence shown here is derived from an EMBL/GenBank/DDBJ whole genome shotgun (WGS) entry which is preliminary data.</text>
</comment>
<dbReference type="RefSeq" id="WP_040047836.1">
    <property type="nucleotide sequence ID" value="NZ_JWIR02000076.1"/>
</dbReference>